<dbReference type="EMBL" id="VLLI01000001">
    <property type="protein sequence ID" value="TWJ04837.1"/>
    <property type="molecule type" value="Genomic_DNA"/>
</dbReference>
<protein>
    <submittedName>
        <fullName evidence="2">Uncharacterized protein</fullName>
    </submittedName>
</protein>
<dbReference type="AlphaFoldDB" id="A0A562UHF4"/>
<dbReference type="RefSeq" id="WP_144909373.1">
    <property type="nucleotide sequence ID" value="NZ_VLLI01000001.1"/>
</dbReference>
<organism evidence="2 3">
    <name type="scientific">Mucilaginibacter frigoritolerans</name>
    <dbReference type="NCBI Taxonomy" id="652788"/>
    <lineage>
        <taxon>Bacteria</taxon>
        <taxon>Pseudomonadati</taxon>
        <taxon>Bacteroidota</taxon>
        <taxon>Sphingobacteriia</taxon>
        <taxon>Sphingobacteriales</taxon>
        <taxon>Sphingobacteriaceae</taxon>
        <taxon>Mucilaginibacter</taxon>
    </lineage>
</organism>
<comment type="caution">
    <text evidence="2">The sequence shown here is derived from an EMBL/GenBank/DDBJ whole genome shotgun (WGS) entry which is preliminary data.</text>
</comment>
<keyword evidence="3" id="KW-1185">Reference proteome</keyword>
<evidence type="ECO:0000313" key="2">
    <source>
        <dbReference type="EMBL" id="TWJ04837.1"/>
    </source>
</evidence>
<reference evidence="2 3" key="1">
    <citation type="submission" date="2019-07" db="EMBL/GenBank/DDBJ databases">
        <title>Genomic Encyclopedia of Archaeal and Bacterial Type Strains, Phase II (KMG-II): from individual species to whole genera.</title>
        <authorList>
            <person name="Goeker M."/>
        </authorList>
    </citation>
    <scope>NUCLEOTIDE SEQUENCE [LARGE SCALE GENOMIC DNA]</scope>
    <source>
        <strain evidence="2 3">ATCC BAA-1854</strain>
    </source>
</reference>
<dbReference type="Proteomes" id="UP000317010">
    <property type="component" value="Unassembled WGS sequence"/>
</dbReference>
<keyword evidence="1" id="KW-1133">Transmembrane helix</keyword>
<dbReference type="OrthoDB" id="639802at2"/>
<gene>
    <name evidence="2" type="ORF">JN11_00560</name>
</gene>
<accession>A0A562UHF4</accession>
<name>A0A562UHF4_9SPHI</name>
<keyword evidence="1" id="KW-0472">Membrane</keyword>
<sequence>MEKEKQLLMLCRKFIEQSLNWGDSIIWSNDDFEQLSEKIFDKTKVQLSVSTLKRIWGKVRYENFPTGATLNALAGYIGYENWRDFRQKNQDNELLQLPQKEVKIVNTVPSSRKIVVPVSLFFIILIAIGFTWLSLKKVPKQINLSKIKFEAIKVSDNLPNSVIFNYDVDGLNPDSVFIQQSWDPRLTDKVAVNGKQHTSIYYEPGFFIAKLIADGKVLKQRPLFIKTQGWKGMIEKSPIPLYLSENEIKGNGYMGISDSTLKQKTGSPVFNDTWTKFANVREFKDIDASNFVFETTLRNSSSMEASVCRRINVVLLGTGNAIIIPLVDKGCISSIDLLTGDVWISGKTHDLRSFGCDFSQFQTLKCSVQNHHFKIYLNDKLIINMPQQHTLGEIVGIRFESEGTAQIKNVKLSTPKKGTYYNQF</sequence>
<evidence type="ECO:0000313" key="3">
    <source>
        <dbReference type="Proteomes" id="UP000317010"/>
    </source>
</evidence>
<keyword evidence="1" id="KW-0812">Transmembrane</keyword>
<proteinExistence type="predicted"/>
<evidence type="ECO:0000256" key="1">
    <source>
        <dbReference type="SAM" id="Phobius"/>
    </source>
</evidence>
<feature type="transmembrane region" description="Helical" evidence="1">
    <location>
        <begin position="114"/>
        <end position="135"/>
    </location>
</feature>